<keyword evidence="1" id="KW-0808">Transferase</keyword>
<dbReference type="PANTHER" id="PTHR43072:SF23">
    <property type="entry name" value="UPF0039 PROTEIN C11D3.02C"/>
    <property type="match status" value="1"/>
</dbReference>
<dbReference type="InterPro" id="IPR000182">
    <property type="entry name" value="GNAT_dom"/>
</dbReference>
<dbReference type="InterPro" id="IPR016181">
    <property type="entry name" value="Acyl_CoA_acyltransferase"/>
</dbReference>
<comment type="caution">
    <text evidence="4">The sequence shown here is derived from an EMBL/GenBank/DDBJ whole genome shotgun (WGS) entry which is preliminary data.</text>
</comment>
<protein>
    <submittedName>
        <fullName evidence="4">N-acetyltransferase family protein</fullName>
    </submittedName>
</protein>
<proteinExistence type="predicted"/>
<gene>
    <name evidence="4" type="ORF">ACE1CI_11375</name>
</gene>
<dbReference type="PROSITE" id="PS51186">
    <property type="entry name" value="GNAT"/>
    <property type="match status" value="1"/>
</dbReference>
<dbReference type="EMBL" id="JBHFNR010000075">
    <property type="protein sequence ID" value="MFB2893504.1"/>
    <property type="molecule type" value="Genomic_DNA"/>
</dbReference>
<evidence type="ECO:0000313" key="5">
    <source>
        <dbReference type="Proteomes" id="UP001576784"/>
    </source>
</evidence>
<dbReference type="RefSeq" id="WP_413263161.1">
    <property type="nucleotide sequence ID" value="NZ_JBHFNR010000075.1"/>
</dbReference>
<sequence length="164" mass="18241">MNLRDAIESDLSIIVEIYNASIPARIAAGDVQPVTVESRLTWFREHTPNSRPVWVAEIDGVIVGWLSFQPFCYNRPAYRHTAELSIYISANHRGCGVGGFLLKTAIAKSPALGIKTLIGYIFAHNQPSLRLFEKMGFQQWGYLPGVGELDGIERDLVIVGLRLT</sequence>
<dbReference type="CDD" id="cd04301">
    <property type="entry name" value="NAT_SF"/>
    <property type="match status" value="1"/>
</dbReference>
<accession>A0ABV4XP99</accession>
<keyword evidence="5" id="KW-1185">Reference proteome</keyword>
<evidence type="ECO:0000259" key="3">
    <source>
        <dbReference type="PROSITE" id="PS51186"/>
    </source>
</evidence>
<evidence type="ECO:0000256" key="2">
    <source>
        <dbReference type="ARBA" id="ARBA00023315"/>
    </source>
</evidence>
<dbReference type="Proteomes" id="UP001576784">
    <property type="component" value="Unassembled WGS sequence"/>
</dbReference>
<organism evidence="4 5">
    <name type="scientific">Floridaenema flaviceps BLCC-F50</name>
    <dbReference type="NCBI Taxonomy" id="3153642"/>
    <lineage>
        <taxon>Bacteria</taxon>
        <taxon>Bacillati</taxon>
        <taxon>Cyanobacteriota</taxon>
        <taxon>Cyanophyceae</taxon>
        <taxon>Oscillatoriophycideae</taxon>
        <taxon>Aerosakkonematales</taxon>
        <taxon>Aerosakkonemataceae</taxon>
        <taxon>Floridanema</taxon>
        <taxon>Floridanema flaviceps</taxon>
    </lineage>
</organism>
<name>A0ABV4XP99_9CYAN</name>
<keyword evidence="2" id="KW-0012">Acyltransferase</keyword>
<dbReference type="PANTHER" id="PTHR43072">
    <property type="entry name" value="N-ACETYLTRANSFERASE"/>
    <property type="match status" value="1"/>
</dbReference>
<dbReference type="SUPFAM" id="SSF55729">
    <property type="entry name" value="Acyl-CoA N-acyltransferases (Nat)"/>
    <property type="match status" value="1"/>
</dbReference>
<dbReference type="Gene3D" id="3.40.630.30">
    <property type="match status" value="1"/>
</dbReference>
<evidence type="ECO:0000313" key="4">
    <source>
        <dbReference type="EMBL" id="MFB2893504.1"/>
    </source>
</evidence>
<evidence type="ECO:0000256" key="1">
    <source>
        <dbReference type="ARBA" id="ARBA00022679"/>
    </source>
</evidence>
<feature type="domain" description="N-acetyltransferase" evidence="3">
    <location>
        <begin position="1"/>
        <end position="155"/>
    </location>
</feature>
<dbReference type="Pfam" id="PF00583">
    <property type="entry name" value="Acetyltransf_1"/>
    <property type="match status" value="1"/>
</dbReference>
<reference evidence="4 5" key="1">
    <citation type="submission" date="2024-09" db="EMBL/GenBank/DDBJ databases">
        <title>Floridaenema gen nov. (Aerosakkonemataceae, Aerosakkonematales ord. nov., Cyanobacteria) from benthic tropical and subtropical fresh waters, with the description of four new species.</title>
        <authorList>
            <person name="Moretto J.A."/>
            <person name="Berthold D.E."/>
            <person name="Lefler F.W."/>
            <person name="Huang I.-S."/>
            <person name="Laughinghouse H. IV."/>
        </authorList>
    </citation>
    <scope>NUCLEOTIDE SEQUENCE [LARGE SCALE GENOMIC DNA]</scope>
    <source>
        <strain evidence="4 5">BLCC-F50</strain>
    </source>
</reference>